<dbReference type="RefSeq" id="WP_211850353.1">
    <property type="nucleotide sequence ID" value="NZ_JAAGBB010000001.1"/>
</dbReference>
<evidence type="ECO:0000313" key="4">
    <source>
        <dbReference type="EMBL" id="MBR0662867.1"/>
    </source>
</evidence>
<dbReference type="PROSITE" id="PS50125">
    <property type="entry name" value="GUANYLATE_CYCLASE_2"/>
    <property type="match status" value="1"/>
</dbReference>
<dbReference type="SMART" id="SM00304">
    <property type="entry name" value="HAMP"/>
    <property type="match status" value="1"/>
</dbReference>
<evidence type="ECO:0000313" key="5">
    <source>
        <dbReference type="Proteomes" id="UP001196870"/>
    </source>
</evidence>
<dbReference type="Pfam" id="PF00211">
    <property type="entry name" value="Guanylate_cyc"/>
    <property type="match status" value="1"/>
</dbReference>
<protein>
    <recommendedName>
        <fullName evidence="6">Adenylate cyclase</fullName>
    </recommendedName>
</protein>
<dbReference type="InterPro" id="IPR029787">
    <property type="entry name" value="Nucleotide_cyclase"/>
</dbReference>
<evidence type="ECO:0000256" key="1">
    <source>
        <dbReference type="SAM" id="Phobius"/>
    </source>
</evidence>
<evidence type="ECO:0000259" key="3">
    <source>
        <dbReference type="PROSITE" id="PS50885"/>
    </source>
</evidence>
<dbReference type="CDD" id="cd18774">
    <property type="entry name" value="PDC2_HK_sensor"/>
    <property type="match status" value="1"/>
</dbReference>
<name>A0ABS5ERD4_9PROT</name>
<evidence type="ECO:0000259" key="2">
    <source>
        <dbReference type="PROSITE" id="PS50125"/>
    </source>
</evidence>
<feature type="domain" description="HAMP" evidence="3">
    <location>
        <begin position="373"/>
        <end position="426"/>
    </location>
</feature>
<dbReference type="Gene3D" id="6.10.340.10">
    <property type="match status" value="1"/>
</dbReference>
<dbReference type="InterPro" id="IPR050697">
    <property type="entry name" value="Adenylyl/Guanylyl_Cyclase_3/4"/>
</dbReference>
<dbReference type="PROSITE" id="PS50885">
    <property type="entry name" value="HAMP"/>
    <property type="match status" value="1"/>
</dbReference>
<accession>A0ABS5ERD4</accession>
<dbReference type="Gene3D" id="3.30.450.20">
    <property type="entry name" value="PAS domain"/>
    <property type="match status" value="2"/>
</dbReference>
<keyword evidence="1" id="KW-1133">Transmembrane helix</keyword>
<organism evidence="4 5">
    <name type="scientific">Plastoroseomonas hellenica</name>
    <dbReference type="NCBI Taxonomy" id="2687306"/>
    <lineage>
        <taxon>Bacteria</taxon>
        <taxon>Pseudomonadati</taxon>
        <taxon>Pseudomonadota</taxon>
        <taxon>Alphaproteobacteria</taxon>
        <taxon>Acetobacterales</taxon>
        <taxon>Acetobacteraceae</taxon>
        <taxon>Plastoroseomonas</taxon>
    </lineage>
</organism>
<keyword evidence="5" id="KW-1185">Reference proteome</keyword>
<keyword evidence="1" id="KW-0812">Transmembrane</keyword>
<dbReference type="EMBL" id="JAAGBB010000001">
    <property type="protein sequence ID" value="MBR0662867.1"/>
    <property type="molecule type" value="Genomic_DNA"/>
</dbReference>
<dbReference type="PANTHER" id="PTHR43081:SF1">
    <property type="entry name" value="ADENYLATE CYCLASE, TERMINAL-DIFFERENTIATION SPECIFIC"/>
    <property type="match status" value="1"/>
</dbReference>
<dbReference type="InterPro" id="IPR001054">
    <property type="entry name" value="A/G_cyclase"/>
</dbReference>
<dbReference type="InterPro" id="IPR003660">
    <property type="entry name" value="HAMP_dom"/>
</dbReference>
<evidence type="ECO:0008006" key="6">
    <source>
        <dbReference type="Google" id="ProtNLM"/>
    </source>
</evidence>
<dbReference type="CDD" id="cd07302">
    <property type="entry name" value="CHD"/>
    <property type="match status" value="1"/>
</dbReference>
<comment type="caution">
    <text evidence="4">The sequence shown here is derived from an EMBL/GenBank/DDBJ whole genome shotgun (WGS) entry which is preliminary data.</text>
</comment>
<proteinExistence type="predicted"/>
<gene>
    <name evidence="4" type="ORF">GXW71_00725</name>
</gene>
<dbReference type="SMART" id="SM00044">
    <property type="entry name" value="CYCc"/>
    <property type="match status" value="1"/>
</dbReference>
<reference evidence="5" key="1">
    <citation type="journal article" date="2021" name="Syst. Appl. Microbiol.">
        <title>Roseomonas hellenica sp. nov., isolated from roots of wild-growing Alkanna tinctoria.</title>
        <authorList>
            <person name="Rat A."/>
            <person name="Naranjo H.D."/>
            <person name="Lebbe L."/>
            <person name="Cnockaert M."/>
            <person name="Krigas N."/>
            <person name="Grigoriadou K."/>
            <person name="Maloupa E."/>
            <person name="Willems A."/>
        </authorList>
    </citation>
    <scope>NUCLEOTIDE SEQUENCE [LARGE SCALE GENOMIC DNA]</scope>
    <source>
        <strain evidence="5">LMG 31523</strain>
    </source>
</reference>
<feature type="domain" description="Guanylate cyclase" evidence="2">
    <location>
        <begin position="453"/>
        <end position="585"/>
    </location>
</feature>
<feature type="transmembrane region" description="Helical" evidence="1">
    <location>
        <begin position="355"/>
        <end position="375"/>
    </location>
</feature>
<dbReference type="Proteomes" id="UP001196870">
    <property type="component" value="Unassembled WGS sequence"/>
</dbReference>
<keyword evidence="1" id="KW-0472">Membrane</keyword>
<sequence>MPRLRLSFTVTLLTAFALIFTLGVAAVVLVFRATGGEVAVATAERSLAQAAQLVAARSRALLRPVLTTTGVLPDFHPLAEATTPGQSDVAALLRILAVEPAVQGVSVGFTDGTLRQVLRFAALAPEVTRPAGPPIGTSFVLRESEGDPAGGPRREHWIFLGDDLLPIGERRFTGTAGDPRDAPWYRQARGPGAVRVSPLYDLPLLGRPGLSVSNALPSGGVLALDITLEGLSAFLATQRVSPNATLFLFDADGILLAHQDPTRAVQRLGEGATARTTWLALPNAADPLLRAFWTAYASAALRPGEDARLSLAGQPILVRMEPVIDIAGPPLLAVVAAPLDDFTAPVLDGVRRGTFFALGALAIGLAGITLLAWRVGRPLGRLTREAEAIRRLELDNPLRLDSRITEVQRLGGAMAAMKAALANFAAYVPHDLVRQLVSTGEAARLGGDRRPLTVMFTDVEGFTTLAEALEPEEVMRLTSAYFEALTTRLLADHATIDKYIGDAVMALWNAPRREPRHAAQACLAALRARQVSLELEAEFVVRGWPALHTRFGVHTGEAVVGNIGSSDRLSYTAIGTMVNLASRLEGLNKFYGTGILISEATRRGAGTAFLCRPVDLVLPKGARRPIEIFELLGLAEPAPEDAALAVASSIRAGLDGWAAAVAEYRAGRFAAALAGIEALPADGADPLRATYVTRLRTLLADPPPQGWSPVIGFNDK</sequence>
<dbReference type="SUPFAM" id="SSF55073">
    <property type="entry name" value="Nucleotide cyclase"/>
    <property type="match status" value="1"/>
</dbReference>
<dbReference type="Gene3D" id="3.30.70.1230">
    <property type="entry name" value="Nucleotide cyclase"/>
    <property type="match status" value="1"/>
</dbReference>
<dbReference type="PANTHER" id="PTHR43081">
    <property type="entry name" value="ADENYLATE CYCLASE, TERMINAL-DIFFERENTIATION SPECIFIC-RELATED"/>
    <property type="match status" value="1"/>
</dbReference>